<organism evidence="1 2">
    <name type="scientific">Papaver somniferum</name>
    <name type="common">Opium poppy</name>
    <dbReference type="NCBI Taxonomy" id="3469"/>
    <lineage>
        <taxon>Eukaryota</taxon>
        <taxon>Viridiplantae</taxon>
        <taxon>Streptophyta</taxon>
        <taxon>Embryophyta</taxon>
        <taxon>Tracheophyta</taxon>
        <taxon>Spermatophyta</taxon>
        <taxon>Magnoliopsida</taxon>
        <taxon>Ranunculales</taxon>
        <taxon>Papaveraceae</taxon>
        <taxon>Papaveroideae</taxon>
        <taxon>Papaver</taxon>
    </lineage>
</organism>
<dbReference type="EMBL" id="CM010720">
    <property type="protein sequence ID" value="RZC64329.1"/>
    <property type="molecule type" value="Genomic_DNA"/>
</dbReference>
<keyword evidence="2" id="KW-1185">Reference proteome</keyword>
<evidence type="ECO:0000313" key="1">
    <source>
        <dbReference type="EMBL" id="RZC64329.1"/>
    </source>
</evidence>
<evidence type="ECO:0000313" key="2">
    <source>
        <dbReference type="Proteomes" id="UP000316621"/>
    </source>
</evidence>
<proteinExistence type="predicted"/>
<name>A0A4Y7JX78_PAPSO</name>
<sequence length="73" mass="8436">MGEMIEEELMRSGGRRCCYRSRDGVETEKKLVGAARSVSNQLDLIKDFFLINNKCKHEWNVVKLEILGEDAFK</sequence>
<gene>
    <name evidence="1" type="ORF">C5167_008022</name>
</gene>
<dbReference type="AlphaFoldDB" id="A0A4Y7JX78"/>
<dbReference type="Gramene" id="RZC64329">
    <property type="protein sequence ID" value="RZC64329"/>
    <property type="gene ID" value="C5167_008022"/>
</dbReference>
<dbReference type="Proteomes" id="UP000316621">
    <property type="component" value="Chromosome 6"/>
</dbReference>
<accession>A0A4Y7JX78</accession>
<protein>
    <submittedName>
        <fullName evidence="1">Uncharacterized protein</fullName>
    </submittedName>
</protein>
<reference evidence="1 2" key="1">
    <citation type="journal article" date="2018" name="Science">
        <title>The opium poppy genome and morphinan production.</title>
        <authorList>
            <person name="Guo L."/>
            <person name="Winzer T."/>
            <person name="Yang X."/>
            <person name="Li Y."/>
            <person name="Ning Z."/>
            <person name="He Z."/>
            <person name="Teodor R."/>
            <person name="Lu Y."/>
            <person name="Bowser T.A."/>
            <person name="Graham I.A."/>
            <person name="Ye K."/>
        </authorList>
    </citation>
    <scope>NUCLEOTIDE SEQUENCE [LARGE SCALE GENOMIC DNA]</scope>
    <source>
        <strain evidence="2">cv. HN1</strain>
        <tissue evidence="1">Leaves</tissue>
    </source>
</reference>